<dbReference type="AlphaFoldDB" id="A0A317EH75"/>
<dbReference type="InterPro" id="IPR010982">
    <property type="entry name" value="Lambda_DNA-bd_dom_sf"/>
</dbReference>
<dbReference type="OrthoDB" id="9809730at2"/>
<proteinExistence type="predicted"/>
<accession>A0A317EH75</accession>
<dbReference type="PANTHER" id="PTHR46797">
    <property type="entry name" value="HTH-TYPE TRANSCRIPTIONAL REGULATOR"/>
    <property type="match status" value="1"/>
</dbReference>
<dbReference type="PANTHER" id="PTHR46797:SF1">
    <property type="entry name" value="METHYLPHOSPHONATE SYNTHASE"/>
    <property type="match status" value="1"/>
</dbReference>
<feature type="domain" description="HTH cro/C1-type" evidence="2">
    <location>
        <begin position="8"/>
        <end position="63"/>
    </location>
</feature>
<evidence type="ECO:0000259" key="2">
    <source>
        <dbReference type="PROSITE" id="PS50943"/>
    </source>
</evidence>
<evidence type="ECO:0000313" key="3">
    <source>
        <dbReference type="EMBL" id="PWS26171.1"/>
    </source>
</evidence>
<dbReference type="EMBL" id="QGNZ01000004">
    <property type="protein sequence ID" value="PWS26171.1"/>
    <property type="molecule type" value="Genomic_DNA"/>
</dbReference>
<dbReference type="SUPFAM" id="SSF47413">
    <property type="entry name" value="lambda repressor-like DNA-binding domains"/>
    <property type="match status" value="1"/>
</dbReference>
<dbReference type="GO" id="GO:0003700">
    <property type="term" value="F:DNA-binding transcription factor activity"/>
    <property type="evidence" value="ECO:0007669"/>
    <property type="project" value="TreeGrafter"/>
</dbReference>
<dbReference type="SMART" id="SM00530">
    <property type="entry name" value="HTH_XRE"/>
    <property type="match status" value="1"/>
</dbReference>
<evidence type="ECO:0000256" key="1">
    <source>
        <dbReference type="ARBA" id="ARBA00023125"/>
    </source>
</evidence>
<reference evidence="3 4" key="1">
    <citation type="submission" date="2018-05" db="EMBL/GenBank/DDBJ databases">
        <title>Pedobacter paludis sp. nov., isolated from wetland soil.</title>
        <authorList>
            <person name="Zhang Y."/>
            <person name="Wang G."/>
        </authorList>
    </citation>
    <scope>NUCLEOTIDE SEQUENCE [LARGE SCALE GENOMIC DNA]</scope>
    <source>
        <strain evidence="3 4">KCTC22721</strain>
    </source>
</reference>
<comment type="caution">
    <text evidence="3">The sequence shown here is derived from an EMBL/GenBank/DDBJ whole genome shotgun (WGS) entry which is preliminary data.</text>
</comment>
<dbReference type="Pfam" id="PF01381">
    <property type="entry name" value="HTH_3"/>
    <property type="match status" value="1"/>
</dbReference>
<keyword evidence="4" id="KW-1185">Reference proteome</keyword>
<sequence length="113" mass="13117">MENYGGYFKALRESKGMTLREVEKRTDVSNAYLSQLESGKIKQPSPLTLHKLSETYEVGYETLMEKVGYPVPERLSRKQEEDKGSIAYRVGSITNDEEVELLNYLKFMRSRKK</sequence>
<dbReference type="CDD" id="cd00093">
    <property type="entry name" value="HTH_XRE"/>
    <property type="match status" value="1"/>
</dbReference>
<dbReference type="GO" id="GO:0003677">
    <property type="term" value="F:DNA binding"/>
    <property type="evidence" value="ECO:0007669"/>
    <property type="project" value="UniProtKB-KW"/>
</dbReference>
<dbReference type="InterPro" id="IPR001387">
    <property type="entry name" value="Cro/C1-type_HTH"/>
</dbReference>
<dbReference type="Proteomes" id="UP000245379">
    <property type="component" value="Unassembled WGS sequence"/>
</dbReference>
<dbReference type="RefSeq" id="WP_109926736.1">
    <property type="nucleotide sequence ID" value="NZ_QGNZ01000004.1"/>
</dbReference>
<evidence type="ECO:0000313" key="4">
    <source>
        <dbReference type="Proteomes" id="UP000245379"/>
    </source>
</evidence>
<protein>
    <submittedName>
        <fullName evidence="3">XRE family transcriptional regulator</fullName>
    </submittedName>
</protein>
<gene>
    <name evidence="3" type="ORF">DHW03_15360</name>
</gene>
<keyword evidence="1" id="KW-0238">DNA-binding</keyword>
<dbReference type="GO" id="GO:0005829">
    <property type="term" value="C:cytosol"/>
    <property type="evidence" value="ECO:0007669"/>
    <property type="project" value="TreeGrafter"/>
</dbReference>
<organism evidence="3 4">
    <name type="scientific">Pedobacter yonginense</name>
    <dbReference type="NCBI Taxonomy" id="651869"/>
    <lineage>
        <taxon>Bacteria</taxon>
        <taxon>Pseudomonadati</taxon>
        <taxon>Bacteroidota</taxon>
        <taxon>Sphingobacteriia</taxon>
        <taxon>Sphingobacteriales</taxon>
        <taxon>Sphingobacteriaceae</taxon>
        <taxon>Pedobacter</taxon>
    </lineage>
</organism>
<dbReference type="InterPro" id="IPR050807">
    <property type="entry name" value="TransReg_Diox_bact_type"/>
</dbReference>
<dbReference type="PROSITE" id="PS50943">
    <property type="entry name" value="HTH_CROC1"/>
    <property type="match status" value="1"/>
</dbReference>
<name>A0A317EH75_9SPHI</name>
<dbReference type="Gene3D" id="1.10.260.40">
    <property type="entry name" value="lambda repressor-like DNA-binding domains"/>
    <property type="match status" value="1"/>
</dbReference>